<dbReference type="Gene3D" id="1.20.120.1630">
    <property type="match status" value="1"/>
</dbReference>
<reference evidence="7" key="1">
    <citation type="submission" date="2016-10" db="EMBL/GenBank/DDBJ databases">
        <authorList>
            <person name="Varghese N."/>
            <person name="Submissions S."/>
        </authorList>
    </citation>
    <scope>NUCLEOTIDE SEQUENCE [LARGE SCALE GENOMIC DNA]</scope>
    <source>
        <strain evidence="7">CGMCC 1.7061</strain>
    </source>
</reference>
<dbReference type="GO" id="GO:0012505">
    <property type="term" value="C:endomembrane system"/>
    <property type="evidence" value="ECO:0007669"/>
    <property type="project" value="UniProtKB-SubCell"/>
</dbReference>
<dbReference type="AlphaFoldDB" id="A0A1I4LJP7"/>
<gene>
    <name evidence="6" type="ORF">SAMN04487963_0520</name>
</gene>
<feature type="transmembrane region" description="Helical" evidence="5">
    <location>
        <begin position="310"/>
        <end position="336"/>
    </location>
</feature>
<dbReference type="GO" id="GO:0032259">
    <property type="term" value="P:methylation"/>
    <property type="evidence" value="ECO:0007669"/>
    <property type="project" value="UniProtKB-KW"/>
</dbReference>
<keyword evidence="2 5" id="KW-0812">Transmembrane</keyword>
<evidence type="ECO:0000256" key="3">
    <source>
        <dbReference type="ARBA" id="ARBA00022989"/>
    </source>
</evidence>
<evidence type="ECO:0000313" key="7">
    <source>
        <dbReference type="Proteomes" id="UP000198519"/>
    </source>
</evidence>
<dbReference type="PANTHER" id="PTHR12714">
    <property type="entry name" value="PROTEIN-S ISOPRENYLCYSTEINE O-METHYLTRANSFERASE"/>
    <property type="match status" value="1"/>
</dbReference>
<dbReference type="SUPFAM" id="SSF56112">
    <property type="entry name" value="Protein kinase-like (PK-like)"/>
    <property type="match status" value="1"/>
</dbReference>
<name>A0A1I4LJP7_9GAMM</name>
<keyword evidence="7" id="KW-1185">Reference proteome</keyword>
<evidence type="ECO:0000256" key="1">
    <source>
        <dbReference type="ARBA" id="ARBA00004127"/>
    </source>
</evidence>
<proteinExistence type="predicted"/>
<feature type="transmembrane region" description="Helical" evidence="5">
    <location>
        <begin position="391"/>
        <end position="412"/>
    </location>
</feature>
<dbReference type="STRING" id="488535.SAMN04487963_0520"/>
<dbReference type="RefSeq" id="WP_092020323.1">
    <property type="nucleotide sequence ID" value="NZ_FOUE01000001.1"/>
</dbReference>
<keyword evidence="6" id="KW-0808">Transferase</keyword>
<dbReference type="Pfam" id="PF04191">
    <property type="entry name" value="PEMT"/>
    <property type="match status" value="1"/>
</dbReference>
<organism evidence="6 7">
    <name type="scientific">Marinobacter zhejiangensis</name>
    <dbReference type="NCBI Taxonomy" id="488535"/>
    <lineage>
        <taxon>Bacteria</taxon>
        <taxon>Pseudomonadati</taxon>
        <taxon>Pseudomonadota</taxon>
        <taxon>Gammaproteobacteria</taxon>
        <taxon>Pseudomonadales</taxon>
        <taxon>Marinobacteraceae</taxon>
        <taxon>Marinobacter</taxon>
    </lineage>
</organism>
<feature type="transmembrane region" description="Helical" evidence="5">
    <location>
        <begin position="246"/>
        <end position="264"/>
    </location>
</feature>
<sequence length="413" mass="47679">MAKHTQWVDSALAPPPFQRAHLNGEALQELHRKRWGQARVRRCQINGQDWVVKDFAESTVARFLWGRWLLARELRALQRLETVPGVPRDAFRLDRDAIAYRYVAGETLRALRTRRAKVPDNFFPQLETTVEQMHQAGIAHLDLGNLRNILSVQGQPHLIDFGSCLFLDNLPAPLSRRACQVDRSRLYKCWAQLSPTTLGSVRARYLADHYHKHHFKPKHWGSQMLTAVRQSFHNPSFRRWFRKSRVLLGILLLVLVMSQIKAAWYWPGAAIATVGALLQAWCFACIDTQTTLADRGPYSLVRNPQYITRFFLILGIVLMTGNPWLVAGTAVLYYFYAVTRVEREEALLPEALGDDYRDYCNRVPRFLPRLGKLSRQQLWHWNPQAFRKNHGLANLATVFTALALLYVWAFLVS</sequence>
<dbReference type="OrthoDB" id="9789029at2"/>
<dbReference type="InterPro" id="IPR011009">
    <property type="entry name" value="Kinase-like_dom_sf"/>
</dbReference>
<evidence type="ECO:0000256" key="4">
    <source>
        <dbReference type="ARBA" id="ARBA00023136"/>
    </source>
</evidence>
<evidence type="ECO:0000256" key="2">
    <source>
        <dbReference type="ARBA" id="ARBA00022692"/>
    </source>
</evidence>
<dbReference type="PANTHER" id="PTHR12714:SF9">
    <property type="entry name" value="PROTEIN-S-ISOPRENYLCYSTEINE O-METHYLTRANSFERASE"/>
    <property type="match status" value="1"/>
</dbReference>
<evidence type="ECO:0000313" key="6">
    <source>
        <dbReference type="EMBL" id="SFL91328.1"/>
    </source>
</evidence>
<dbReference type="EMBL" id="FOUE01000001">
    <property type="protein sequence ID" value="SFL91328.1"/>
    <property type="molecule type" value="Genomic_DNA"/>
</dbReference>
<comment type="subcellular location">
    <subcellularLocation>
        <location evidence="1">Endomembrane system</location>
        <topology evidence="1">Multi-pass membrane protein</topology>
    </subcellularLocation>
</comment>
<accession>A0A1I4LJP7</accession>
<keyword evidence="6" id="KW-0489">Methyltransferase</keyword>
<evidence type="ECO:0000256" key="5">
    <source>
        <dbReference type="SAM" id="Phobius"/>
    </source>
</evidence>
<protein>
    <submittedName>
        <fullName evidence="6">Protein-S-isoprenylcysteine O-methyltransferase Ste14</fullName>
    </submittedName>
</protein>
<dbReference type="InterPro" id="IPR007318">
    <property type="entry name" value="Phopholipid_MeTrfase"/>
</dbReference>
<keyword evidence="4 5" id="KW-0472">Membrane</keyword>
<keyword evidence="3 5" id="KW-1133">Transmembrane helix</keyword>
<dbReference type="Gene3D" id="1.10.510.10">
    <property type="entry name" value="Transferase(Phosphotransferase) domain 1"/>
    <property type="match status" value="1"/>
</dbReference>
<dbReference type="Proteomes" id="UP000198519">
    <property type="component" value="Unassembled WGS sequence"/>
</dbReference>
<dbReference type="GO" id="GO:0008168">
    <property type="term" value="F:methyltransferase activity"/>
    <property type="evidence" value="ECO:0007669"/>
    <property type="project" value="UniProtKB-KW"/>
</dbReference>